<name>A0AAD5U9N6_9FUNG</name>
<dbReference type="AlphaFoldDB" id="A0AAD5U9N6"/>
<keyword evidence="2" id="KW-1185">Reference proteome</keyword>
<organism evidence="1 2">
    <name type="scientific">Boothiomyces macroporosus</name>
    <dbReference type="NCBI Taxonomy" id="261099"/>
    <lineage>
        <taxon>Eukaryota</taxon>
        <taxon>Fungi</taxon>
        <taxon>Fungi incertae sedis</taxon>
        <taxon>Chytridiomycota</taxon>
        <taxon>Chytridiomycota incertae sedis</taxon>
        <taxon>Chytridiomycetes</taxon>
        <taxon>Rhizophydiales</taxon>
        <taxon>Terramycetaceae</taxon>
        <taxon>Boothiomyces</taxon>
    </lineage>
</organism>
<dbReference type="Proteomes" id="UP001210925">
    <property type="component" value="Unassembled WGS sequence"/>
</dbReference>
<sequence length="240" mass="27304">MQSPNIENNDTLLERYPVQINFRNGAWGNRTLREIKVLPKIENAFFIEQSSINTKTLFMGKLMQNIPQNFIWNADTDEISDSVIAETRISRATAPRIEAARGVVQAHNTRNQIRMGSHETTYLATKLARRGEHAAAEVLEECSRNPDNIGSQLNYLDRQEDQLCTPSANIELTTDSMRTVEIEINGTILPMRINIVTLREALGLPPYELYRNGTFNYQVQLASPAANMEDINHMEQEELI</sequence>
<gene>
    <name evidence="1" type="ORF">HK103_003542</name>
</gene>
<evidence type="ECO:0000313" key="2">
    <source>
        <dbReference type="Proteomes" id="UP001210925"/>
    </source>
</evidence>
<dbReference type="EMBL" id="JADGKB010000261">
    <property type="protein sequence ID" value="KAJ3250429.1"/>
    <property type="molecule type" value="Genomic_DNA"/>
</dbReference>
<evidence type="ECO:0000313" key="1">
    <source>
        <dbReference type="EMBL" id="KAJ3250429.1"/>
    </source>
</evidence>
<comment type="caution">
    <text evidence="1">The sequence shown here is derived from an EMBL/GenBank/DDBJ whole genome shotgun (WGS) entry which is preliminary data.</text>
</comment>
<proteinExistence type="predicted"/>
<protein>
    <submittedName>
        <fullName evidence="1">Uncharacterized protein</fullName>
    </submittedName>
</protein>
<accession>A0AAD5U9N6</accession>
<reference evidence="1" key="1">
    <citation type="submission" date="2020-05" db="EMBL/GenBank/DDBJ databases">
        <title>Phylogenomic resolution of chytrid fungi.</title>
        <authorList>
            <person name="Stajich J.E."/>
            <person name="Amses K."/>
            <person name="Simmons R."/>
            <person name="Seto K."/>
            <person name="Myers J."/>
            <person name="Bonds A."/>
            <person name="Quandt C.A."/>
            <person name="Barry K."/>
            <person name="Liu P."/>
            <person name="Grigoriev I."/>
            <person name="Longcore J.E."/>
            <person name="James T.Y."/>
        </authorList>
    </citation>
    <scope>NUCLEOTIDE SEQUENCE</scope>
    <source>
        <strain evidence="1">PLAUS21</strain>
    </source>
</reference>